<dbReference type="Pfam" id="PF22250">
    <property type="entry name" value="PFF1_C"/>
    <property type="match status" value="1"/>
</dbReference>
<feature type="transmembrane region" description="Helical" evidence="17">
    <location>
        <begin position="441"/>
        <end position="463"/>
    </location>
</feature>
<dbReference type="InterPro" id="IPR048024">
    <property type="entry name" value="Fxna-like_M28_dom"/>
</dbReference>
<dbReference type="InterPro" id="IPR053976">
    <property type="entry name" value="PFF1_TM"/>
</dbReference>
<dbReference type="PANTHER" id="PTHR12147:SF58">
    <property type="entry name" value="VACUOLAR MEMBRANE PROTEASE"/>
    <property type="match status" value="1"/>
</dbReference>
<dbReference type="FunCoup" id="A0A286UHZ8">
    <property type="interactions" value="11"/>
</dbReference>
<dbReference type="PANTHER" id="PTHR12147">
    <property type="entry name" value="METALLOPEPTIDASE M28 FAMILY MEMBER"/>
    <property type="match status" value="1"/>
</dbReference>
<accession>A0A286UHZ8</accession>
<evidence type="ECO:0000256" key="6">
    <source>
        <dbReference type="ARBA" id="ARBA00022670"/>
    </source>
</evidence>
<dbReference type="AlphaFoldDB" id="A0A286UHZ8"/>
<keyword evidence="6 15" id="KW-0645">Protease</keyword>
<keyword evidence="9 15" id="KW-0378">Hydrolase</keyword>
<evidence type="ECO:0000256" key="17">
    <source>
        <dbReference type="SAM" id="Phobius"/>
    </source>
</evidence>
<evidence type="ECO:0000256" key="14">
    <source>
        <dbReference type="ARBA" id="ARBA00023180"/>
    </source>
</evidence>
<evidence type="ECO:0000256" key="2">
    <source>
        <dbReference type="ARBA" id="ARBA00003273"/>
    </source>
</evidence>
<keyword evidence="7 17" id="KW-0812">Transmembrane</keyword>
<feature type="transmembrane region" description="Helical" evidence="17">
    <location>
        <begin position="374"/>
        <end position="399"/>
    </location>
</feature>
<feature type="domain" description="Vacuolar membrane protease transmembrane" evidence="20">
    <location>
        <begin position="501"/>
        <end position="609"/>
    </location>
</feature>
<comment type="similarity">
    <text evidence="4 15">Belongs to the peptidase M28 family.</text>
</comment>
<keyword evidence="10 15" id="KW-0862">Zinc</keyword>
<evidence type="ECO:0000256" key="13">
    <source>
        <dbReference type="ARBA" id="ARBA00023136"/>
    </source>
</evidence>
<name>A0A286UHZ8_9AGAM</name>
<dbReference type="GO" id="GO:0005774">
    <property type="term" value="C:vacuolar membrane"/>
    <property type="evidence" value="ECO:0007669"/>
    <property type="project" value="UniProtKB-SubCell"/>
</dbReference>
<feature type="transmembrane region" description="Helical" evidence="17">
    <location>
        <begin position="339"/>
        <end position="362"/>
    </location>
</feature>
<dbReference type="CDD" id="cd03875">
    <property type="entry name" value="M28_Fxna_like"/>
    <property type="match status" value="1"/>
</dbReference>
<keyword evidence="12" id="KW-0482">Metalloprotease</keyword>
<keyword evidence="5" id="KW-0926">Vacuole</keyword>
<dbReference type="GO" id="GO:0046872">
    <property type="term" value="F:metal ion binding"/>
    <property type="evidence" value="ECO:0007669"/>
    <property type="project" value="UniProtKB-KW"/>
</dbReference>
<proteinExistence type="inferred from homology"/>
<keyword evidence="8 15" id="KW-0479">Metal-binding</keyword>
<dbReference type="Pfam" id="PF04389">
    <property type="entry name" value="Peptidase_M28"/>
    <property type="match status" value="1"/>
</dbReference>
<dbReference type="Proteomes" id="UP000217199">
    <property type="component" value="Unassembled WGS sequence"/>
</dbReference>
<sequence length="845" mass="92953">MTILDLFAFKTAPVTFLFLVVYAAIFLSVAVFDDLPSVPDSSEQHGLDIDRAYTDLHKVAGIPHPYMSRQNDEVRKYILERVQTIASTSSFITVDNDLVSNATYSHTNSNVAVYFEGLNILVKVEGLQSQLDGILFSAHFDSVSTAPGATDDGMGVVTLISLIEYFSKHRPKRTLVFNINNGEEDYLNGAHAFLEHPWSNLATSFINLEGAGAGGRPLLLRSTTTSLARAWKSVPHPHALVMSADAFNRGVVRSATDYTVYTTAGLAGLDFSFYRRRSLYHTRDDSIPSLGGRSALWSMMESTLFSALTLIDDENGTHDGPPVYFDLFGEALVVTSLKMFYIINIILLVVPPIAIGVSLFFLRKQGKLYWSAKGWGRTLGSIVISGALSLGLGWIYVYLNPFIIHSSQTSVLISSFSLSLLSMYFLTALSAYYFPVPQQKMLSLLECFVLWWILLIINTVLIGQAQISGLYFITFSYVGVFSALLVGLLKLFTIPSSNGLTNNEEASVESDDRETASERTPLLNGANENSRPIQGKEIDESEEFATWILQFLLAVPFPVILLTQIAVMLVNAINQTLVDGSPAETVYFSIALISVLGVVPSLPFLHKLSARVAYAIAVVLVASFLYNILSFPFSEGAPFKVFFQQTVDLDSGENLVQLTGSDPYLSSYILPEIPSSWDVNTECNKIDSQRGGLPSCLWKSFEPHPSPGEPSSWMTVNASLSAPGIGSITIRGEESRGCRIYFDTGVKTVSVQGAKGGSQEGFPLPTIEDGGIKEFRLWSRKWNRTFEVGVTWDAESPLIGKVACDWAEGEKIPALQEVISFLPKWARVTKRTDGLLEGYKTFELS</sequence>
<dbReference type="Pfam" id="PF22251">
    <property type="entry name" value="PFF1_TM"/>
    <property type="match status" value="1"/>
</dbReference>
<keyword evidence="11 17" id="KW-1133">Transmembrane helix</keyword>
<dbReference type="SUPFAM" id="SSF53187">
    <property type="entry name" value="Zn-dependent exopeptidases"/>
    <property type="match status" value="1"/>
</dbReference>
<evidence type="ECO:0000256" key="9">
    <source>
        <dbReference type="ARBA" id="ARBA00022801"/>
    </source>
</evidence>
<evidence type="ECO:0000313" key="22">
    <source>
        <dbReference type="Proteomes" id="UP000217199"/>
    </source>
</evidence>
<evidence type="ECO:0000256" key="15">
    <source>
        <dbReference type="RuleBase" id="RU361240"/>
    </source>
</evidence>
<comment type="cofactor">
    <cofactor evidence="1">
        <name>Zn(2+)</name>
        <dbReference type="ChEBI" id="CHEBI:29105"/>
    </cofactor>
</comment>
<comment type="function">
    <text evidence="2">May be involved in vacuolar sorting and osmoregulation.</text>
</comment>
<dbReference type="Gene3D" id="3.40.630.10">
    <property type="entry name" value="Zn peptidases"/>
    <property type="match status" value="1"/>
</dbReference>
<organism evidence="21 22">
    <name type="scientific">Pyrrhoderma noxium</name>
    <dbReference type="NCBI Taxonomy" id="2282107"/>
    <lineage>
        <taxon>Eukaryota</taxon>
        <taxon>Fungi</taxon>
        <taxon>Dikarya</taxon>
        <taxon>Basidiomycota</taxon>
        <taxon>Agaricomycotina</taxon>
        <taxon>Agaricomycetes</taxon>
        <taxon>Hymenochaetales</taxon>
        <taxon>Hymenochaetaceae</taxon>
        <taxon>Pyrrhoderma</taxon>
    </lineage>
</organism>
<feature type="transmembrane region" description="Helical" evidence="17">
    <location>
        <begin position="585"/>
        <end position="605"/>
    </location>
</feature>
<comment type="subcellular location">
    <subcellularLocation>
        <location evidence="3">Vacuole membrane</location>
        <topology evidence="3">Multi-pass membrane protein</topology>
    </subcellularLocation>
</comment>
<evidence type="ECO:0000256" key="12">
    <source>
        <dbReference type="ARBA" id="ARBA00023049"/>
    </source>
</evidence>
<dbReference type="InterPro" id="IPR007484">
    <property type="entry name" value="Peptidase_M28"/>
</dbReference>
<dbReference type="InterPro" id="IPR045175">
    <property type="entry name" value="M28_fam"/>
</dbReference>
<keyword evidence="22" id="KW-1185">Reference proteome</keyword>
<feature type="transmembrane region" description="Helical" evidence="17">
    <location>
        <begin position="612"/>
        <end position="633"/>
    </location>
</feature>
<dbReference type="EMBL" id="NBII01000004">
    <property type="protein sequence ID" value="PAV19250.1"/>
    <property type="molecule type" value="Genomic_DNA"/>
</dbReference>
<evidence type="ECO:0000256" key="5">
    <source>
        <dbReference type="ARBA" id="ARBA00022554"/>
    </source>
</evidence>
<evidence type="ECO:0000259" key="18">
    <source>
        <dbReference type="Pfam" id="PF04389"/>
    </source>
</evidence>
<evidence type="ECO:0000256" key="16">
    <source>
        <dbReference type="SAM" id="MobiDB-lite"/>
    </source>
</evidence>
<feature type="transmembrane region" description="Helical" evidence="17">
    <location>
        <begin position="411"/>
        <end position="434"/>
    </location>
</feature>
<protein>
    <recommendedName>
        <fullName evidence="15">Peptide hydrolase</fullName>
        <ecNumber evidence="15">3.4.-.-</ecNumber>
    </recommendedName>
</protein>
<feature type="domain" description="Vacuolar membrane protease C-terminal" evidence="19">
    <location>
        <begin position="640"/>
        <end position="837"/>
    </location>
</feature>
<dbReference type="GO" id="GO:0006508">
    <property type="term" value="P:proteolysis"/>
    <property type="evidence" value="ECO:0007669"/>
    <property type="project" value="UniProtKB-KW"/>
</dbReference>
<evidence type="ECO:0000256" key="3">
    <source>
        <dbReference type="ARBA" id="ARBA00004128"/>
    </source>
</evidence>
<feature type="transmembrane region" description="Helical" evidence="17">
    <location>
        <begin position="551"/>
        <end position="573"/>
    </location>
</feature>
<comment type="caution">
    <text evidence="21">The sequence shown here is derived from an EMBL/GenBank/DDBJ whole genome shotgun (WGS) entry which is preliminary data.</text>
</comment>
<dbReference type="EC" id="3.4.-.-" evidence="15"/>
<dbReference type="InParanoid" id="A0A286UHZ8"/>
<evidence type="ECO:0000256" key="11">
    <source>
        <dbReference type="ARBA" id="ARBA00022989"/>
    </source>
</evidence>
<dbReference type="OrthoDB" id="76293at2759"/>
<evidence type="ECO:0000256" key="1">
    <source>
        <dbReference type="ARBA" id="ARBA00001947"/>
    </source>
</evidence>
<dbReference type="InterPro" id="IPR053975">
    <property type="entry name" value="PFF1_C"/>
</dbReference>
<evidence type="ECO:0000256" key="4">
    <source>
        <dbReference type="ARBA" id="ARBA00010918"/>
    </source>
</evidence>
<feature type="transmembrane region" description="Helical" evidence="17">
    <location>
        <begin position="12"/>
        <end position="32"/>
    </location>
</feature>
<evidence type="ECO:0000259" key="19">
    <source>
        <dbReference type="Pfam" id="PF22250"/>
    </source>
</evidence>
<evidence type="ECO:0000256" key="10">
    <source>
        <dbReference type="ARBA" id="ARBA00022833"/>
    </source>
</evidence>
<gene>
    <name evidence="21" type="ORF">PNOK_0418300</name>
</gene>
<evidence type="ECO:0000259" key="20">
    <source>
        <dbReference type="Pfam" id="PF22251"/>
    </source>
</evidence>
<evidence type="ECO:0000256" key="8">
    <source>
        <dbReference type="ARBA" id="ARBA00022723"/>
    </source>
</evidence>
<feature type="transmembrane region" description="Helical" evidence="17">
    <location>
        <begin position="469"/>
        <end position="489"/>
    </location>
</feature>
<feature type="domain" description="Peptidase M28" evidence="18">
    <location>
        <begin position="119"/>
        <end position="289"/>
    </location>
</feature>
<evidence type="ECO:0000313" key="21">
    <source>
        <dbReference type="EMBL" id="PAV19250.1"/>
    </source>
</evidence>
<keyword evidence="14" id="KW-0325">Glycoprotein</keyword>
<dbReference type="GO" id="GO:0008235">
    <property type="term" value="F:metalloexopeptidase activity"/>
    <property type="evidence" value="ECO:0007669"/>
    <property type="project" value="InterPro"/>
</dbReference>
<dbReference type="STRING" id="2282107.A0A286UHZ8"/>
<evidence type="ECO:0000256" key="7">
    <source>
        <dbReference type="ARBA" id="ARBA00022692"/>
    </source>
</evidence>
<feature type="region of interest" description="Disordered" evidence="16">
    <location>
        <begin position="503"/>
        <end position="532"/>
    </location>
</feature>
<reference evidence="21 22" key="1">
    <citation type="journal article" date="2017" name="Mol. Ecol.">
        <title>Comparative and population genomic landscape of Phellinus noxius: A hypervariable fungus causing root rot in trees.</title>
        <authorList>
            <person name="Chung C.L."/>
            <person name="Lee T.J."/>
            <person name="Akiba M."/>
            <person name="Lee H.H."/>
            <person name="Kuo T.H."/>
            <person name="Liu D."/>
            <person name="Ke H.M."/>
            <person name="Yokoi T."/>
            <person name="Roa M.B."/>
            <person name="Lu M.J."/>
            <person name="Chang Y.Y."/>
            <person name="Ann P.J."/>
            <person name="Tsai J.N."/>
            <person name="Chen C.Y."/>
            <person name="Tzean S.S."/>
            <person name="Ota Y."/>
            <person name="Hattori T."/>
            <person name="Sahashi N."/>
            <person name="Liou R.F."/>
            <person name="Kikuchi T."/>
            <person name="Tsai I.J."/>
        </authorList>
    </citation>
    <scope>NUCLEOTIDE SEQUENCE [LARGE SCALE GENOMIC DNA]</scope>
    <source>
        <strain evidence="21 22">FFPRI411160</strain>
    </source>
</reference>
<keyword evidence="13 17" id="KW-0472">Membrane</keyword>